<dbReference type="GO" id="GO:0000228">
    <property type="term" value="C:nuclear chromosome"/>
    <property type="evidence" value="ECO:0007669"/>
    <property type="project" value="TreeGrafter"/>
</dbReference>
<dbReference type="Proteomes" id="UP000756346">
    <property type="component" value="Unassembled WGS sequence"/>
</dbReference>
<dbReference type="PANTHER" id="PTHR10848:SF0">
    <property type="entry name" value="MEIOTIC RECOMBINATION PROTEIN SPO11"/>
    <property type="match status" value="1"/>
</dbReference>
<evidence type="ECO:0000256" key="4">
    <source>
        <dbReference type="ARBA" id="ARBA00012895"/>
    </source>
</evidence>
<dbReference type="Gene3D" id="3.40.1360.10">
    <property type="match status" value="1"/>
</dbReference>
<keyword evidence="9 10" id="KW-0413">Isomerase</keyword>
<dbReference type="RefSeq" id="XP_046014445.1">
    <property type="nucleotide sequence ID" value="XM_046153758.1"/>
</dbReference>
<keyword evidence="5" id="KW-0479">Metal-binding</keyword>
<reference evidence="13" key="1">
    <citation type="journal article" date="2021" name="Nat. Commun.">
        <title>Genetic determinants of endophytism in the Arabidopsis root mycobiome.</title>
        <authorList>
            <person name="Mesny F."/>
            <person name="Miyauchi S."/>
            <person name="Thiergart T."/>
            <person name="Pickel B."/>
            <person name="Atanasova L."/>
            <person name="Karlsson M."/>
            <person name="Huettel B."/>
            <person name="Barry K.W."/>
            <person name="Haridas S."/>
            <person name="Chen C."/>
            <person name="Bauer D."/>
            <person name="Andreopoulos W."/>
            <person name="Pangilinan J."/>
            <person name="LaButti K."/>
            <person name="Riley R."/>
            <person name="Lipzen A."/>
            <person name="Clum A."/>
            <person name="Drula E."/>
            <person name="Henrissat B."/>
            <person name="Kohler A."/>
            <person name="Grigoriev I.V."/>
            <person name="Martin F.M."/>
            <person name="Hacquard S."/>
        </authorList>
    </citation>
    <scope>NUCLEOTIDE SEQUENCE</scope>
    <source>
        <strain evidence="13">MPI-CAGE-CH-0230</strain>
    </source>
</reference>
<evidence type="ECO:0000259" key="11">
    <source>
        <dbReference type="Pfam" id="PF04406"/>
    </source>
</evidence>
<dbReference type="InterPro" id="IPR013049">
    <property type="entry name" value="Spo11/TopoVI_A_N"/>
</dbReference>
<sequence length="388" mass="42601">MDSEFDRNVMTSAMDLDTSVASQFPGHAMLSNPTRVEGPELGAVVAKIEDMLESLIDALTTGTVLALPLRSRDSGRQNMIRFPGANDNEVKKFTSLLLVLHICHEALVNDYIVTKRSIYYQDPALFGSQEFVNRLVDGLAFTLGVSRDALNIVAAAKGLIVGDLVVRSKDGTTTKYSYGEKGALLPRTRTIQQLELGAVLWVLVIEKEATFRSLAASRFHATTPAGRGILVTGKGYPDLATRQFLSLLRDVFPLVPMFAVVDYDPDGVGILSTYTRGSQSLQHEQDATVPDLIWLGPKSHDLLALTTSTAGGGSAHKLLVPTLADRRKAKHLLANLSRDDAHAEVLRHELQMMLFLNIKSEIQMVDEEGHLASWLDERLCNFLDMTDV</sequence>
<dbReference type="Gene3D" id="1.10.10.10">
    <property type="entry name" value="Winged helix-like DNA-binding domain superfamily/Winged helix DNA-binding domain"/>
    <property type="match status" value="1"/>
</dbReference>
<feature type="domain" description="Spo11/DNA topoisomerase VI subunit A N-terminal" evidence="11">
    <location>
        <begin position="91"/>
        <end position="152"/>
    </location>
</feature>
<dbReference type="PANTHER" id="PTHR10848">
    <property type="entry name" value="MEIOTIC RECOMBINATION PROTEIN SPO11"/>
    <property type="match status" value="1"/>
</dbReference>
<keyword evidence="14" id="KW-1185">Reference proteome</keyword>
<evidence type="ECO:0000313" key="13">
    <source>
        <dbReference type="EMBL" id="KAH7033613.1"/>
    </source>
</evidence>
<evidence type="ECO:0000256" key="7">
    <source>
        <dbReference type="ARBA" id="ARBA00023029"/>
    </source>
</evidence>
<dbReference type="GeneID" id="70183304"/>
<evidence type="ECO:0000256" key="3">
    <source>
        <dbReference type="ARBA" id="ARBA00006559"/>
    </source>
</evidence>
<dbReference type="EMBL" id="JAGTJQ010000004">
    <property type="protein sequence ID" value="KAH7033613.1"/>
    <property type="molecule type" value="Genomic_DNA"/>
</dbReference>
<evidence type="ECO:0000256" key="8">
    <source>
        <dbReference type="ARBA" id="ARBA00023125"/>
    </source>
</evidence>
<evidence type="ECO:0000256" key="1">
    <source>
        <dbReference type="ARBA" id="ARBA00000185"/>
    </source>
</evidence>
<dbReference type="PROSITE" id="PS52041">
    <property type="entry name" value="TOPO_IIB"/>
    <property type="match status" value="1"/>
</dbReference>
<dbReference type="GO" id="GO:0042138">
    <property type="term" value="P:meiotic DNA double-strand break formation"/>
    <property type="evidence" value="ECO:0007669"/>
    <property type="project" value="TreeGrafter"/>
</dbReference>
<comment type="cofactor">
    <cofactor evidence="2">
        <name>Mg(2+)</name>
        <dbReference type="ChEBI" id="CHEBI:18420"/>
    </cofactor>
</comment>
<evidence type="ECO:0000256" key="10">
    <source>
        <dbReference type="PROSITE-ProRule" id="PRU01385"/>
    </source>
</evidence>
<organism evidence="13 14">
    <name type="scientific">Microdochium trichocladiopsis</name>
    <dbReference type="NCBI Taxonomy" id="1682393"/>
    <lineage>
        <taxon>Eukaryota</taxon>
        <taxon>Fungi</taxon>
        <taxon>Dikarya</taxon>
        <taxon>Ascomycota</taxon>
        <taxon>Pezizomycotina</taxon>
        <taxon>Sordariomycetes</taxon>
        <taxon>Xylariomycetidae</taxon>
        <taxon>Xylariales</taxon>
        <taxon>Microdochiaceae</taxon>
        <taxon>Microdochium</taxon>
    </lineage>
</organism>
<name>A0A9P9BSD0_9PEZI</name>
<comment type="similarity">
    <text evidence="3 10">Belongs to the TOP6A family.</text>
</comment>
<dbReference type="CDD" id="cd00223">
    <property type="entry name" value="TOPRIM_TopoIIB_SPO"/>
    <property type="match status" value="1"/>
</dbReference>
<evidence type="ECO:0000256" key="9">
    <source>
        <dbReference type="ARBA" id="ARBA00023235"/>
    </source>
</evidence>
<dbReference type="InterPro" id="IPR036078">
    <property type="entry name" value="Spo11/TopoVI_A_sf"/>
</dbReference>
<comment type="caution">
    <text evidence="13">The sequence shown here is derived from an EMBL/GenBank/DDBJ whole genome shotgun (WGS) entry which is preliminary data.</text>
</comment>
<gene>
    <name evidence="13" type="ORF">B0I36DRAFT_321766</name>
</gene>
<dbReference type="InterPro" id="IPR036388">
    <property type="entry name" value="WH-like_DNA-bd_sf"/>
</dbReference>
<dbReference type="GO" id="GO:0003918">
    <property type="term" value="F:DNA topoisomerase type II (double strand cut, ATP-hydrolyzing) activity"/>
    <property type="evidence" value="ECO:0007669"/>
    <property type="project" value="UniProtKB-UniRule"/>
</dbReference>
<keyword evidence="8 10" id="KW-0238">DNA-binding</keyword>
<evidence type="ECO:0000256" key="2">
    <source>
        <dbReference type="ARBA" id="ARBA00001946"/>
    </source>
</evidence>
<evidence type="ECO:0000259" key="12">
    <source>
        <dbReference type="Pfam" id="PF21180"/>
    </source>
</evidence>
<comment type="catalytic activity">
    <reaction evidence="1 10">
        <text>ATP-dependent breakage, passage and rejoining of double-stranded DNA.</text>
        <dbReference type="EC" id="5.6.2.2"/>
    </reaction>
</comment>
<proteinExistence type="inferred from homology"/>
<dbReference type="Pfam" id="PF21180">
    <property type="entry name" value="TOP6A-Spo11_Toprim"/>
    <property type="match status" value="1"/>
</dbReference>
<evidence type="ECO:0000256" key="5">
    <source>
        <dbReference type="ARBA" id="ARBA00022723"/>
    </source>
</evidence>
<dbReference type="SUPFAM" id="SSF56726">
    <property type="entry name" value="DNA topoisomerase IV, alpha subunit"/>
    <property type="match status" value="1"/>
</dbReference>
<dbReference type="GO" id="GO:0007131">
    <property type="term" value="P:reciprocal meiotic recombination"/>
    <property type="evidence" value="ECO:0007669"/>
    <property type="project" value="TreeGrafter"/>
</dbReference>
<dbReference type="PRINTS" id="PR01550">
    <property type="entry name" value="TOP6AFAMILY"/>
</dbReference>
<dbReference type="GO" id="GO:0000706">
    <property type="term" value="P:meiotic DNA double-strand break processing"/>
    <property type="evidence" value="ECO:0007669"/>
    <property type="project" value="TreeGrafter"/>
</dbReference>
<dbReference type="EC" id="5.6.2.2" evidence="4"/>
<feature type="active site" description="O-(5'-phospho-DNA)-tyrosine intermediate" evidence="10">
    <location>
        <position position="120"/>
    </location>
</feature>
<keyword evidence="6" id="KW-0460">Magnesium</keyword>
<dbReference type="InterPro" id="IPR002815">
    <property type="entry name" value="Spo11/TopoVI_A"/>
</dbReference>
<dbReference type="AlphaFoldDB" id="A0A9P9BSD0"/>
<dbReference type="Pfam" id="PF04406">
    <property type="entry name" value="TP6A_N"/>
    <property type="match status" value="1"/>
</dbReference>
<accession>A0A9P9BSD0</accession>
<protein>
    <recommendedName>
        <fullName evidence="4">DNA topoisomerase (ATP-hydrolyzing)</fullName>
        <ecNumber evidence="4">5.6.2.2</ecNumber>
    </recommendedName>
</protein>
<evidence type="ECO:0000313" key="14">
    <source>
        <dbReference type="Proteomes" id="UP000756346"/>
    </source>
</evidence>
<evidence type="ECO:0000256" key="6">
    <source>
        <dbReference type="ARBA" id="ARBA00022842"/>
    </source>
</evidence>
<dbReference type="InterPro" id="IPR034136">
    <property type="entry name" value="TOPRIM_Topo6A/Spo11"/>
</dbReference>
<keyword evidence="7 10" id="KW-0799">Topoisomerase</keyword>
<dbReference type="GO" id="GO:0003677">
    <property type="term" value="F:DNA binding"/>
    <property type="evidence" value="ECO:0007669"/>
    <property type="project" value="UniProtKB-UniRule"/>
</dbReference>
<dbReference type="GO" id="GO:0046872">
    <property type="term" value="F:metal ion binding"/>
    <property type="evidence" value="ECO:0007669"/>
    <property type="project" value="UniProtKB-KW"/>
</dbReference>
<dbReference type="GO" id="GO:0005524">
    <property type="term" value="F:ATP binding"/>
    <property type="evidence" value="ECO:0007669"/>
    <property type="project" value="InterPro"/>
</dbReference>
<dbReference type="OrthoDB" id="5377392at2759"/>
<feature type="domain" description="Topoisomerase 6 subunit A/Spo11 TOPRIM" evidence="12">
    <location>
        <begin position="201"/>
        <end position="368"/>
    </location>
</feature>